<evidence type="ECO:0000313" key="3">
    <source>
        <dbReference type="Proteomes" id="UP001470230"/>
    </source>
</evidence>
<dbReference type="Proteomes" id="UP001470230">
    <property type="component" value="Unassembled WGS sequence"/>
</dbReference>
<dbReference type="EMBL" id="JAPFFF010000017">
    <property type="protein sequence ID" value="KAK8863759.1"/>
    <property type="molecule type" value="Genomic_DNA"/>
</dbReference>
<evidence type="ECO:0000256" key="1">
    <source>
        <dbReference type="SAM" id="Coils"/>
    </source>
</evidence>
<feature type="coiled-coil region" evidence="1">
    <location>
        <begin position="442"/>
        <end position="469"/>
    </location>
</feature>
<comment type="caution">
    <text evidence="2">The sequence shown here is derived from an EMBL/GenBank/DDBJ whole genome shotgun (WGS) entry which is preliminary data.</text>
</comment>
<sequence>MAIENNNHTLNYLSQNPEFNKDKKITKPYFETEKNQTRILTEILTKIYYKISQKDIIEKANLILQPLSKNKLISTKQIISGYFLLSILNILTDDETEKPLFFDNEANLQKSLIENFQKANIPYFLDQNIFRNKDEDVFLIQVQIIFNIYSEKIVQILTDRFLLNLINYIGTKIQFPIKFDHFSQIHENNSFQKYVKKYLLSINDKELSAEINSIEMKTVSSVIDFLKKKDKKFEILYFNFQNPIMQVNSTISFFRALFNRFFIKKTKRKIYERCSKLLFIRFEFNDFDTFHELGNINCYLELLYFLKKGQFSKHSSSHPIITHDELEKKFKKRDIFMAIDQNVLKNFDTMDIVQDLSFYQLQLIFDKLDSSYARISEVFANLYKKFLEIKVPNYVNLAESIKDRQRFIEFQKKTKENFQIKKEKAILDKEKLPFEQNHDEFDELLNNEINQIQQKLKTATKTFDNKNESPESFWNPSSNTYKLDNGILCYDIHARPQVFKFDNGICDKEVKLYKIFYFDEKNFNWKFDSKIFDEIKKDFYHGKDQRVPIVLYMNSNENDLISMNYHFINGKFPDLSSKDKTKIFIYGIVGDLFFKYLTFDFNDPTDEIIKPLFLLLHVPKEKQNLPDIHRIVFQIYSFLSLKSDVNITLFSFLNHFDDQKQFIINHKFITECQSTNDKLKYLQHSLSQLKEENQKDDENEYFINYNENPKFIYLKDDFKHSKFMDDSISTHVYGDVKTIDIAVNEYDTYFEFQQTLGDLFYSSPISLLSETKQRFSNIQTSTISGLYLEMKLNSDSYNLKQIIQNRIQMIKSVYQQNETNINILYLLINEILLYTPEFDIVFRNRCSSFILDIFNELFQNIEQILASQLREISEEHINQLENQINERHFWTEEQIQIIIRSHFIFLDEQFFKLITKIKNKLFFNIISDNFMYIPITQRSLDLELFNQKFKKFRSYIEIKKKLNLKDPFKDSQKNANYVVKEKVIDKQVKISIEVNKLEDDIEQDF</sequence>
<keyword evidence="1" id="KW-0175">Coiled coil</keyword>
<accession>A0ABR2IJE9</accession>
<protein>
    <submittedName>
        <fullName evidence="2">Uncharacterized protein</fullName>
    </submittedName>
</protein>
<evidence type="ECO:0000313" key="2">
    <source>
        <dbReference type="EMBL" id="KAK8863759.1"/>
    </source>
</evidence>
<gene>
    <name evidence="2" type="ORF">M9Y10_011449</name>
</gene>
<proteinExistence type="predicted"/>
<reference evidence="2 3" key="1">
    <citation type="submission" date="2024-04" db="EMBL/GenBank/DDBJ databases">
        <title>Tritrichomonas musculus Genome.</title>
        <authorList>
            <person name="Alves-Ferreira E."/>
            <person name="Grigg M."/>
            <person name="Lorenzi H."/>
            <person name="Galac M."/>
        </authorList>
    </citation>
    <scope>NUCLEOTIDE SEQUENCE [LARGE SCALE GENOMIC DNA]</scope>
    <source>
        <strain evidence="2 3">EAF2021</strain>
    </source>
</reference>
<name>A0ABR2IJE9_9EUKA</name>
<organism evidence="2 3">
    <name type="scientific">Tritrichomonas musculus</name>
    <dbReference type="NCBI Taxonomy" id="1915356"/>
    <lineage>
        <taxon>Eukaryota</taxon>
        <taxon>Metamonada</taxon>
        <taxon>Parabasalia</taxon>
        <taxon>Tritrichomonadida</taxon>
        <taxon>Tritrichomonadidae</taxon>
        <taxon>Tritrichomonas</taxon>
    </lineage>
</organism>
<keyword evidence="3" id="KW-1185">Reference proteome</keyword>